<evidence type="ECO:0000256" key="1">
    <source>
        <dbReference type="SAM" id="SignalP"/>
    </source>
</evidence>
<feature type="signal peptide" evidence="1">
    <location>
        <begin position="1"/>
        <end position="18"/>
    </location>
</feature>
<gene>
    <name evidence="2" type="ORF">ABV298_15390</name>
</gene>
<evidence type="ECO:0000313" key="2">
    <source>
        <dbReference type="EMBL" id="XCH27700.1"/>
    </source>
</evidence>
<organism evidence="2">
    <name type="scientific">Dyadobacter sp. 676</name>
    <dbReference type="NCBI Taxonomy" id="3088362"/>
    <lineage>
        <taxon>Bacteria</taxon>
        <taxon>Pseudomonadati</taxon>
        <taxon>Bacteroidota</taxon>
        <taxon>Cytophagia</taxon>
        <taxon>Cytophagales</taxon>
        <taxon>Spirosomataceae</taxon>
        <taxon>Dyadobacter</taxon>
    </lineage>
</organism>
<reference evidence="2" key="1">
    <citation type="submission" date="2024-06" db="EMBL/GenBank/DDBJ databases">
        <title>Sequencing and assembly of the genome of Dyadobacter sp. strain 676, a symbiont of Cyamopsis tetragonoloba.</title>
        <authorList>
            <person name="Guro P."/>
            <person name="Sazanova A."/>
            <person name="Kuznetsova I."/>
            <person name="Belimov A."/>
            <person name="Safronova V."/>
        </authorList>
    </citation>
    <scope>NUCLEOTIDE SEQUENCE</scope>
    <source>
        <strain evidence="2">676</strain>
    </source>
</reference>
<protein>
    <submittedName>
        <fullName evidence="2">Uncharacterized protein</fullName>
    </submittedName>
</protein>
<feature type="chain" id="PRO_5043761961" evidence="1">
    <location>
        <begin position="19"/>
        <end position="127"/>
    </location>
</feature>
<name>A0AAU8FSV9_9BACT</name>
<accession>A0AAU8FSV9</accession>
<keyword evidence="1" id="KW-0732">Signal</keyword>
<dbReference type="RefSeq" id="WP_353722947.1">
    <property type="nucleotide sequence ID" value="NZ_CP159289.1"/>
</dbReference>
<proteinExistence type="predicted"/>
<dbReference type="EMBL" id="CP159289">
    <property type="protein sequence ID" value="XCH27700.1"/>
    <property type="molecule type" value="Genomic_DNA"/>
</dbReference>
<sequence length="127" mass="14006">MKLLFSFVILSFSILSTAFRSGPVTAPKNGIWRATLSRDNQKLPILLDISKNADGKTYMVRIVNGTEKLNMDSAYFQNDSLVIPMMMFDAKIVAKSTGDKLKGTYYRYANGAVAGSLPFEAEQGGRL</sequence>
<dbReference type="AlphaFoldDB" id="A0AAU8FSV9"/>